<protein>
    <submittedName>
        <fullName evidence="1">Uncharacterized protein</fullName>
    </submittedName>
</protein>
<organism evidence="1 2">
    <name type="scientific">Methermicoccus shengliensis</name>
    <dbReference type="NCBI Taxonomy" id="660064"/>
    <lineage>
        <taxon>Archaea</taxon>
        <taxon>Methanobacteriati</taxon>
        <taxon>Methanobacteriota</taxon>
        <taxon>Stenosarchaea group</taxon>
        <taxon>Methanomicrobia</taxon>
        <taxon>Methanosarcinales</taxon>
        <taxon>Methermicoccaceae</taxon>
        <taxon>Methermicoccus</taxon>
    </lineage>
</organism>
<dbReference type="AlphaFoldDB" id="A0A832RTG7"/>
<dbReference type="Proteomes" id="UP000600363">
    <property type="component" value="Unassembled WGS sequence"/>
</dbReference>
<dbReference type="RefSeq" id="WP_157203098.1">
    <property type="nucleotide sequence ID" value="NZ_DUIH01000015.1"/>
</dbReference>
<evidence type="ECO:0000313" key="1">
    <source>
        <dbReference type="EMBL" id="HIH69910.1"/>
    </source>
</evidence>
<evidence type="ECO:0000313" key="2">
    <source>
        <dbReference type="Proteomes" id="UP000600363"/>
    </source>
</evidence>
<gene>
    <name evidence="1" type="ORF">HA299_04750</name>
</gene>
<name>A0A832RTG7_9EURY</name>
<accession>A0A832RTG7</accession>
<sequence>MTSVEKIVFVLEGNLEGHILTKSVGEKGYGCWAIMRNDEIDKSWISEVENFINLQRYGLNNTNVQKLVEISKQHSAVKKYLEMHPNATYEESISDI</sequence>
<reference evidence="1" key="1">
    <citation type="journal article" date="2020" name="bioRxiv">
        <title>A rank-normalized archaeal taxonomy based on genome phylogeny resolves widespread incomplete and uneven classifications.</title>
        <authorList>
            <person name="Rinke C."/>
            <person name="Chuvochina M."/>
            <person name="Mussig A.J."/>
            <person name="Chaumeil P.-A."/>
            <person name="Waite D.W."/>
            <person name="Whitman W.B."/>
            <person name="Parks D.H."/>
            <person name="Hugenholtz P."/>
        </authorList>
    </citation>
    <scope>NUCLEOTIDE SEQUENCE</scope>
    <source>
        <strain evidence="1">UBA12518</strain>
    </source>
</reference>
<dbReference type="EMBL" id="DUIH01000015">
    <property type="protein sequence ID" value="HIH69910.1"/>
    <property type="molecule type" value="Genomic_DNA"/>
</dbReference>
<proteinExistence type="predicted"/>
<comment type="caution">
    <text evidence="1">The sequence shown here is derived from an EMBL/GenBank/DDBJ whole genome shotgun (WGS) entry which is preliminary data.</text>
</comment>